<evidence type="ECO:0000256" key="4">
    <source>
        <dbReference type="ARBA" id="ARBA00022840"/>
    </source>
</evidence>
<organism evidence="7 8">
    <name type="scientific">Salix purpurea</name>
    <name type="common">Purple osier willow</name>
    <dbReference type="NCBI Taxonomy" id="77065"/>
    <lineage>
        <taxon>Eukaryota</taxon>
        <taxon>Viridiplantae</taxon>
        <taxon>Streptophyta</taxon>
        <taxon>Embryophyta</taxon>
        <taxon>Tracheophyta</taxon>
        <taxon>Spermatophyta</taxon>
        <taxon>Magnoliopsida</taxon>
        <taxon>eudicotyledons</taxon>
        <taxon>Gunneridae</taxon>
        <taxon>Pentapetalae</taxon>
        <taxon>rosids</taxon>
        <taxon>fabids</taxon>
        <taxon>Malpighiales</taxon>
        <taxon>Salicaceae</taxon>
        <taxon>Saliceae</taxon>
        <taxon>Salix</taxon>
    </lineage>
</organism>
<reference evidence="7" key="2">
    <citation type="journal article" date="2023" name="Int. J. Mol. Sci.">
        <title>De Novo Assembly and Annotation of 11 Diverse Shrub Willow (Salix) Genomes Reveals Novel Gene Organization in Sex-Linked Regions.</title>
        <authorList>
            <person name="Hyden B."/>
            <person name="Feng K."/>
            <person name="Yates T.B."/>
            <person name="Jawdy S."/>
            <person name="Cereghino C."/>
            <person name="Smart L.B."/>
            <person name="Muchero W."/>
        </authorList>
    </citation>
    <scope>NUCLEOTIDE SEQUENCE</scope>
    <source>
        <tissue evidence="7">Shoot tip</tissue>
    </source>
</reference>
<dbReference type="Proteomes" id="UP001151532">
    <property type="component" value="Chromosome 5"/>
</dbReference>
<dbReference type="Pfam" id="PF00931">
    <property type="entry name" value="NB-ARC"/>
    <property type="match status" value="1"/>
</dbReference>
<protein>
    <submittedName>
        <fullName evidence="7">DISEASE RESISTANCE PROTEIN RP</fullName>
    </submittedName>
</protein>
<dbReference type="InterPro" id="IPR027417">
    <property type="entry name" value="P-loop_NTPase"/>
</dbReference>
<keyword evidence="2" id="KW-0547">Nucleotide-binding</keyword>
<feature type="domain" description="Disease resistance N-terminal" evidence="6">
    <location>
        <begin position="14"/>
        <end position="106"/>
    </location>
</feature>
<gene>
    <name evidence="7" type="ORF">OIU79_018736</name>
</gene>
<dbReference type="PANTHER" id="PTHR36766">
    <property type="entry name" value="PLANT BROAD-SPECTRUM MILDEW RESISTANCE PROTEIN RPW8"/>
    <property type="match status" value="1"/>
</dbReference>
<dbReference type="SUPFAM" id="SSF52540">
    <property type="entry name" value="P-loop containing nucleoside triphosphate hydrolases"/>
    <property type="match status" value="1"/>
</dbReference>
<evidence type="ECO:0000256" key="1">
    <source>
        <dbReference type="ARBA" id="ARBA00022737"/>
    </source>
</evidence>
<accession>A0A9Q0WY46</accession>
<dbReference type="InterPro" id="IPR041118">
    <property type="entry name" value="Rx_N"/>
</dbReference>
<evidence type="ECO:0000313" key="7">
    <source>
        <dbReference type="EMBL" id="KAJ6775621.1"/>
    </source>
</evidence>
<dbReference type="PRINTS" id="PR00364">
    <property type="entry name" value="DISEASERSIST"/>
</dbReference>
<keyword evidence="8" id="KW-1185">Reference proteome</keyword>
<dbReference type="GO" id="GO:0005524">
    <property type="term" value="F:ATP binding"/>
    <property type="evidence" value="ECO:0007669"/>
    <property type="project" value="UniProtKB-KW"/>
</dbReference>
<keyword evidence="3" id="KW-0611">Plant defense</keyword>
<evidence type="ECO:0000313" key="8">
    <source>
        <dbReference type="Proteomes" id="UP001151532"/>
    </source>
</evidence>
<dbReference type="EMBL" id="JAPFFK010000002">
    <property type="protein sequence ID" value="KAJ6775621.1"/>
    <property type="molecule type" value="Genomic_DNA"/>
</dbReference>
<evidence type="ECO:0000256" key="2">
    <source>
        <dbReference type="ARBA" id="ARBA00022741"/>
    </source>
</evidence>
<evidence type="ECO:0000256" key="3">
    <source>
        <dbReference type="ARBA" id="ARBA00022821"/>
    </source>
</evidence>
<dbReference type="OrthoDB" id="851508at2759"/>
<dbReference type="AlphaFoldDB" id="A0A9Q0WY46"/>
<keyword evidence="1" id="KW-0677">Repeat</keyword>
<dbReference type="FunFam" id="3.40.50.300:FF:001091">
    <property type="entry name" value="Probable disease resistance protein At1g61300"/>
    <property type="match status" value="1"/>
</dbReference>
<name>A0A9Q0WY46_SALPP</name>
<dbReference type="InterPro" id="IPR002182">
    <property type="entry name" value="NB-ARC"/>
</dbReference>
<evidence type="ECO:0000259" key="6">
    <source>
        <dbReference type="Pfam" id="PF18052"/>
    </source>
</evidence>
<feature type="domain" description="NB-ARC" evidence="5">
    <location>
        <begin position="188"/>
        <end position="348"/>
    </location>
</feature>
<dbReference type="PANTHER" id="PTHR36766:SF31">
    <property type="entry name" value="DISEASE RESISTANCE RPP13-LIKE PROTEIN 1"/>
    <property type="match status" value="1"/>
</dbReference>
<dbReference type="Gene3D" id="1.20.5.4130">
    <property type="match status" value="1"/>
</dbReference>
<sequence length="371" mass="41520">MASATAVAIGGSFLAAFLQVLFDRMASREVLGFFKERKLNDRLLRRLKVLMIAVNGVLDDAEEKQIAKPAVEMWVNELKDAVYEADDLLDEISYEALRSEVEGGSQSSADQVRGFLCARFSFQRVKEEMETKLGEIVEMLEYLVQQKNALGLREGAVEKASSQRIPTTSLVDESGVYGRNEDKEAIMKLVRSANENGKRLDVIPIVGMAGVGKTTLAQLVYNDSRVGEQFDMKVWICVSEEFDVLKVIKDILKKVGSMNCDTMTGDDLHCELEKESTGKKIMLVLDDVWRKWDFLLTPFKSLAHGSKILVTTRIESVASVRATVSAHRLQELTADDCWRVFAKHAFDDGSCSARPDLEETDLEEQRVGFAE</sequence>
<dbReference type="Gene3D" id="3.40.50.300">
    <property type="entry name" value="P-loop containing nucleotide triphosphate hydrolases"/>
    <property type="match status" value="1"/>
</dbReference>
<comment type="caution">
    <text evidence="7">The sequence shown here is derived from an EMBL/GenBank/DDBJ whole genome shotgun (WGS) entry which is preliminary data.</text>
</comment>
<dbReference type="GO" id="GO:0043531">
    <property type="term" value="F:ADP binding"/>
    <property type="evidence" value="ECO:0007669"/>
    <property type="project" value="InterPro"/>
</dbReference>
<evidence type="ECO:0000259" key="5">
    <source>
        <dbReference type="Pfam" id="PF00931"/>
    </source>
</evidence>
<proteinExistence type="predicted"/>
<keyword evidence="4" id="KW-0067">ATP-binding</keyword>
<reference evidence="7" key="1">
    <citation type="submission" date="2022-11" db="EMBL/GenBank/DDBJ databases">
        <authorList>
            <person name="Hyden B.L."/>
            <person name="Feng K."/>
            <person name="Yates T."/>
            <person name="Jawdy S."/>
            <person name="Smart L.B."/>
            <person name="Muchero W."/>
        </authorList>
    </citation>
    <scope>NUCLEOTIDE SEQUENCE</scope>
    <source>
        <tissue evidence="7">Shoot tip</tissue>
    </source>
</reference>
<dbReference type="Pfam" id="PF18052">
    <property type="entry name" value="Rx_N"/>
    <property type="match status" value="1"/>
</dbReference>
<dbReference type="GO" id="GO:0006952">
    <property type="term" value="P:defense response"/>
    <property type="evidence" value="ECO:0007669"/>
    <property type="project" value="UniProtKB-KW"/>
</dbReference>